<feature type="region of interest" description="Disordered" evidence="1">
    <location>
        <begin position="78"/>
        <end position="104"/>
    </location>
</feature>
<keyword evidence="4" id="KW-1185">Reference proteome</keyword>
<evidence type="ECO:0000313" key="3">
    <source>
        <dbReference type="EMBL" id="KAK7583704.1"/>
    </source>
</evidence>
<comment type="caution">
    <text evidence="3">The sequence shown here is derived from an EMBL/GenBank/DDBJ whole genome shotgun (WGS) entry which is preliminary data.</text>
</comment>
<gene>
    <name evidence="3" type="ORF">V9T40_004667</name>
</gene>
<proteinExistence type="predicted"/>
<feature type="chain" id="PRO_5042893895" description="Secreted protein" evidence="2">
    <location>
        <begin position="26"/>
        <end position="104"/>
    </location>
</feature>
<name>A0AAN9TEH6_9HEMI</name>
<evidence type="ECO:0000256" key="1">
    <source>
        <dbReference type="SAM" id="MobiDB-lite"/>
    </source>
</evidence>
<keyword evidence="2" id="KW-0732">Signal</keyword>
<sequence>MARHSGISRLAFGIFSLRFLVPSSQFPLIWWETYTLYDVRTSTYSHYLLGCYENSSALPPARRVASRRVASVYCSERGKHAAQRSAAQRTDGRHGRSEAFSPIF</sequence>
<organism evidence="3 4">
    <name type="scientific">Parthenolecanium corni</name>
    <dbReference type="NCBI Taxonomy" id="536013"/>
    <lineage>
        <taxon>Eukaryota</taxon>
        <taxon>Metazoa</taxon>
        <taxon>Ecdysozoa</taxon>
        <taxon>Arthropoda</taxon>
        <taxon>Hexapoda</taxon>
        <taxon>Insecta</taxon>
        <taxon>Pterygota</taxon>
        <taxon>Neoptera</taxon>
        <taxon>Paraneoptera</taxon>
        <taxon>Hemiptera</taxon>
        <taxon>Sternorrhyncha</taxon>
        <taxon>Coccoidea</taxon>
        <taxon>Coccidae</taxon>
        <taxon>Parthenolecanium</taxon>
    </lineage>
</organism>
<protein>
    <recommendedName>
        <fullName evidence="5">Secreted protein</fullName>
    </recommendedName>
</protein>
<evidence type="ECO:0008006" key="5">
    <source>
        <dbReference type="Google" id="ProtNLM"/>
    </source>
</evidence>
<dbReference type="EMBL" id="JBBCAQ010000032">
    <property type="protein sequence ID" value="KAK7583704.1"/>
    <property type="molecule type" value="Genomic_DNA"/>
</dbReference>
<accession>A0AAN9TEH6</accession>
<dbReference type="Proteomes" id="UP001367676">
    <property type="component" value="Unassembled WGS sequence"/>
</dbReference>
<feature type="signal peptide" evidence="2">
    <location>
        <begin position="1"/>
        <end position="25"/>
    </location>
</feature>
<evidence type="ECO:0000313" key="4">
    <source>
        <dbReference type="Proteomes" id="UP001367676"/>
    </source>
</evidence>
<evidence type="ECO:0000256" key="2">
    <source>
        <dbReference type="SAM" id="SignalP"/>
    </source>
</evidence>
<reference evidence="3 4" key="1">
    <citation type="submission" date="2024-03" db="EMBL/GenBank/DDBJ databases">
        <title>Adaptation during the transition from Ophiocordyceps entomopathogen to insect associate is accompanied by gene loss and intensified selection.</title>
        <authorList>
            <person name="Ward C.M."/>
            <person name="Onetto C.A."/>
            <person name="Borneman A.R."/>
        </authorList>
    </citation>
    <scope>NUCLEOTIDE SEQUENCE [LARGE SCALE GENOMIC DNA]</scope>
    <source>
        <strain evidence="3">AWRI1</strain>
        <tissue evidence="3">Single Adult Female</tissue>
    </source>
</reference>
<dbReference type="AlphaFoldDB" id="A0AAN9TEH6"/>